<proteinExistence type="predicted"/>
<organism evidence="5 6">
    <name type="scientific">Carboxylicivirga linearis</name>
    <dbReference type="NCBI Taxonomy" id="1628157"/>
    <lineage>
        <taxon>Bacteria</taxon>
        <taxon>Pseudomonadati</taxon>
        <taxon>Bacteroidota</taxon>
        <taxon>Bacteroidia</taxon>
        <taxon>Marinilabiliales</taxon>
        <taxon>Marinilabiliaceae</taxon>
        <taxon>Carboxylicivirga</taxon>
    </lineage>
</organism>
<dbReference type="Gene3D" id="1.10.260.40">
    <property type="entry name" value="lambda repressor-like DNA-binding domains"/>
    <property type="match status" value="1"/>
</dbReference>
<dbReference type="SUPFAM" id="SSF47413">
    <property type="entry name" value="lambda repressor-like DNA-binding domains"/>
    <property type="match status" value="1"/>
</dbReference>
<dbReference type="RefSeq" id="WP_212215674.1">
    <property type="nucleotide sequence ID" value="NZ_JAGUCO010000005.1"/>
</dbReference>
<dbReference type="InterPro" id="IPR000843">
    <property type="entry name" value="HTH_LacI"/>
</dbReference>
<keyword evidence="3" id="KW-0804">Transcription</keyword>
<dbReference type="Gene3D" id="3.40.50.2300">
    <property type="match status" value="2"/>
</dbReference>
<evidence type="ECO:0000259" key="4">
    <source>
        <dbReference type="PROSITE" id="PS50932"/>
    </source>
</evidence>
<evidence type="ECO:0000256" key="3">
    <source>
        <dbReference type="ARBA" id="ARBA00023163"/>
    </source>
</evidence>
<evidence type="ECO:0000256" key="2">
    <source>
        <dbReference type="ARBA" id="ARBA00023125"/>
    </source>
</evidence>
<protein>
    <submittedName>
        <fullName evidence="5">LacI family DNA-binding transcriptional regulator</fullName>
    </submittedName>
</protein>
<dbReference type="InterPro" id="IPR010982">
    <property type="entry name" value="Lambda_DNA-bd_dom_sf"/>
</dbReference>
<accession>A0ABS5JU76</accession>
<gene>
    <name evidence="5" type="ORF">KEM10_09075</name>
</gene>
<dbReference type="Proteomes" id="UP000708576">
    <property type="component" value="Unassembled WGS sequence"/>
</dbReference>
<dbReference type="GO" id="GO:0003677">
    <property type="term" value="F:DNA binding"/>
    <property type="evidence" value="ECO:0007669"/>
    <property type="project" value="UniProtKB-KW"/>
</dbReference>
<evidence type="ECO:0000256" key="1">
    <source>
        <dbReference type="ARBA" id="ARBA00023015"/>
    </source>
</evidence>
<sequence length="350" mass="39822">MNGRRIRIKDIAEKAGVSIGTVDRVLHNRGEVKADTKQRILKIARELNYQPNIAAQALKSPTAYRIAILIPQSYGDNLFWDQHPVGIQKAVEAVQPYTVQTRFYRYEMYNTSDFEAKTNEIREWNPRGVIFAPIMKKESDTFCHQLDDANIPYVFIDTFINNTNCLAFLGEDAFQSGRVAASLIDMGISRDKDILIVNTAKNLENTEHLNSRNQGFLSYFMDAGINIGKKISIEIPTAQADVVSNVLDPIFNQSNNIGAILVSSSRTYAVAEYLNQKGLREIFLVGYELFGKNVTYLQRRVIQFLIGQRPVEQAEKAFKKLFDYLTFNTIPEKKEFQPIDIINAENMGLF</sequence>
<dbReference type="Pfam" id="PF00356">
    <property type="entry name" value="LacI"/>
    <property type="match status" value="1"/>
</dbReference>
<dbReference type="Pfam" id="PF13407">
    <property type="entry name" value="Peripla_BP_4"/>
    <property type="match status" value="1"/>
</dbReference>
<dbReference type="EMBL" id="JAGUCO010000005">
    <property type="protein sequence ID" value="MBS2098430.1"/>
    <property type="molecule type" value="Genomic_DNA"/>
</dbReference>
<name>A0ABS5JU76_9BACT</name>
<dbReference type="InterPro" id="IPR025997">
    <property type="entry name" value="SBP_2_dom"/>
</dbReference>
<dbReference type="SMART" id="SM00354">
    <property type="entry name" value="HTH_LACI"/>
    <property type="match status" value="1"/>
</dbReference>
<dbReference type="SUPFAM" id="SSF53822">
    <property type="entry name" value="Periplasmic binding protein-like I"/>
    <property type="match status" value="1"/>
</dbReference>
<dbReference type="PROSITE" id="PS50932">
    <property type="entry name" value="HTH_LACI_2"/>
    <property type="match status" value="1"/>
</dbReference>
<keyword evidence="1" id="KW-0805">Transcription regulation</keyword>
<comment type="caution">
    <text evidence="5">The sequence shown here is derived from an EMBL/GenBank/DDBJ whole genome shotgun (WGS) entry which is preliminary data.</text>
</comment>
<dbReference type="PANTHER" id="PTHR30146:SF144">
    <property type="entry name" value="LACI-FAMILY TRANSCRIPTION REGULATOR"/>
    <property type="match status" value="1"/>
</dbReference>
<keyword evidence="6" id="KW-1185">Reference proteome</keyword>
<dbReference type="CDD" id="cd01392">
    <property type="entry name" value="HTH_LacI"/>
    <property type="match status" value="1"/>
</dbReference>
<dbReference type="PROSITE" id="PS00356">
    <property type="entry name" value="HTH_LACI_1"/>
    <property type="match status" value="1"/>
</dbReference>
<reference evidence="5 6" key="1">
    <citation type="journal article" date="2015" name="Int. J. Syst. Evol. Microbiol.">
        <title>Carboxylicivirga linearis sp. nov., isolated from a sea cucumber culture pond.</title>
        <authorList>
            <person name="Wang F.Q."/>
            <person name="Zhou Y.X."/>
            <person name="Lin X.Z."/>
            <person name="Chen G.J."/>
            <person name="Du Z.J."/>
        </authorList>
    </citation>
    <scope>NUCLEOTIDE SEQUENCE [LARGE SCALE GENOMIC DNA]</scope>
    <source>
        <strain evidence="5 6">FB218</strain>
    </source>
</reference>
<feature type="domain" description="HTH lacI-type" evidence="4">
    <location>
        <begin position="6"/>
        <end position="60"/>
    </location>
</feature>
<dbReference type="PANTHER" id="PTHR30146">
    <property type="entry name" value="LACI-RELATED TRANSCRIPTIONAL REPRESSOR"/>
    <property type="match status" value="1"/>
</dbReference>
<evidence type="ECO:0000313" key="5">
    <source>
        <dbReference type="EMBL" id="MBS2098430.1"/>
    </source>
</evidence>
<evidence type="ECO:0000313" key="6">
    <source>
        <dbReference type="Proteomes" id="UP000708576"/>
    </source>
</evidence>
<keyword evidence="2 5" id="KW-0238">DNA-binding</keyword>
<dbReference type="InterPro" id="IPR028082">
    <property type="entry name" value="Peripla_BP_I"/>
</dbReference>